<gene>
    <name evidence="1" type="ORF">B296_00025329</name>
</gene>
<feature type="non-terminal residue" evidence="1">
    <location>
        <position position="1"/>
    </location>
</feature>
<organism evidence="1 2">
    <name type="scientific">Ensete ventricosum</name>
    <name type="common">Abyssinian banana</name>
    <name type="synonym">Musa ensete</name>
    <dbReference type="NCBI Taxonomy" id="4639"/>
    <lineage>
        <taxon>Eukaryota</taxon>
        <taxon>Viridiplantae</taxon>
        <taxon>Streptophyta</taxon>
        <taxon>Embryophyta</taxon>
        <taxon>Tracheophyta</taxon>
        <taxon>Spermatophyta</taxon>
        <taxon>Magnoliopsida</taxon>
        <taxon>Liliopsida</taxon>
        <taxon>Zingiberales</taxon>
        <taxon>Musaceae</taxon>
        <taxon>Ensete</taxon>
    </lineage>
</organism>
<dbReference type="EMBL" id="AMZH03018127">
    <property type="protein sequence ID" value="RRT42030.1"/>
    <property type="molecule type" value="Genomic_DNA"/>
</dbReference>
<proteinExistence type="predicted"/>
<accession>A0A426XRF4</accession>
<protein>
    <submittedName>
        <fullName evidence="1">Uncharacterized protein</fullName>
    </submittedName>
</protein>
<evidence type="ECO:0000313" key="2">
    <source>
        <dbReference type="Proteomes" id="UP000287651"/>
    </source>
</evidence>
<sequence length="164" mass="17649">LLLLLLLLLPSADLRLDELDPERVPLLRHLLQRPGEIEIADSETGKGLLRGRESGSELAVGIPKGFELGPEGGIRARGALDRGRVGALLLHGVGCIGSASLGWKDSNGGFGVRKLQLPVNRGRKDTREETVGCSATETWTGRTGPSWSAWNRGDMVRNCYKSSP</sequence>
<reference evidence="1 2" key="1">
    <citation type="journal article" date="2014" name="Agronomy (Basel)">
        <title>A Draft Genome Sequence for Ensete ventricosum, the Drought-Tolerant Tree Against Hunger.</title>
        <authorList>
            <person name="Harrison J."/>
            <person name="Moore K.A."/>
            <person name="Paszkiewicz K."/>
            <person name="Jones T."/>
            <person name="Grant M."/>
            <person name="Ambacheew D."/>
            <person name="Muzemil S."/>
            <person name="Studholme D.J."/>
        </authorList>
    </citation>
    <scope>NUCLEOTIDE SEQUENCE [LARGE SCALE GENOMIC DNA]</scope>
</reference>
<dbReference type="Proteomes" id="UP000287651">
    <property type="component" value="Unassembled WGS sequence"/>
</dbReference>
<comment type="caution">
    <text evidence="1">The sequence shown here is derived from an EMBL/GenBank/DDBJ whole genome shotgun (WGS) entry which is preliminary data.</text>
</comment>
<name>A0A426XRF4_ENSVE</name>
<dbReference type="AlphaFoldDB" id="A0A426XRF4"/>
<evidence type="ECO:0000313" key="1">
    <source>
        <dbReference type="EMBL" id="RRT42030.1"/>
    </source>
</evidence>